<evidence type="ECO:0000313" key="1">
    <source>
        <dbReference type="EMBL" id="KAK4305367.1"/>
    </source>
</evidence>
<name>A0AAE1PDD8_9EUCA</name>
<proteinExistence type="predicted"/>
<accession>A0AAE1PDD8</accession>
<keyword evidence="2" id="KW-1185">Reference proteome</keyword>
<reference evidence="1" key="1">
    <citation type="submission" date="2023-11" db="EMBL/GenBank/DDBJ databases">
        <title>Genome assemblies of two species of porcelain crab, Petrolisthes cinctipes and Petrolisthes manimaculis (Anomura: Porcellanidae).</title>
        <authorList>
            <person name="Angst P."/>
        </authorList>
    </citation>
    <scope>NUCLEOTIDE SEQUENCE</scope>
    <source>
        <strain evidence="1">PB745_02</strain>
        <tissue evidence="1">Gill</tissue>
    </source>
</reference>
<evidence type="ECO:0000313" key="2">
    <source>
        <dbReference type="Proteomes" id="UP001292094"/>
    </source>
</evidence>
<dbReference type="AlphaFoldDB" id="A0AAE1PDD8"/>
<dbReference type="EMBL" id="JAWZYT010002281">
    <property type="protein sequence ID" value="KAK4305367.1"/>
    <property type="molecule type" value="Genomic_DNA"/>
</dbReference>
<gene>
    <name evidence="1" type="ORF">Pmani_022729</name>
</gene>
<sequence length="173" mass="20052">MTGCADEKARAFTERLKSLQRQHVPHRQYTSRPTDQPWFGYRCRLEAERKYSAWLHYKRNPTLHNKTLHREACRSMTATSMWAQRRWENDLRSKLCGPGVGSKTWWSLIKEIQGTSHRETIPPLTRLDGTTATSSKEKADLLADIFSTEMTVAETNRSPPQLAQECDQEITMV</sequence>
<organism evidence="1 2">
    <name type="scientific">Petrolisthes manimaculis</name>
    <dbReference type="NCBI Taxonomy" id="1843537"/>
    <lineage>
        <taxon>Eukaryota</taxon>
        <taxon>Metazoa</taxon>
        <taxon>Ecdysozoa</taxon>
        <taxon>Arthropoda</taxon>
        <taxon>Crustacea</taxon>
        <taxon>Multicrustacea</taxon>
        <taxon>Malacostraca</taxon>
        <taxon>Eumalacostraca</taxon>
        <taxon>Eucarida</taxon>
        <taxon>Decapoda</taxon>
        <taxon>Pleocyemata</taxon>
        <taxon>Anomura</taxon>
        <taxon>Galatheoidea</taxon>
        <taxon>Porcellanidae</taxon>
        <taxon>Petrolisthes</taxon>
    </lineage>
</organism>
<comment type="caution">
    <text evidence="1">The sequence shown here is derived from an EMBL/GenBank/DDBJ whole genome shotgun (WGS) entry which is preliminary data.</text>
</comment>
<dbReference type="Proteomes" id="UP001292094">
    <property type="component" value="Unassembled WGS sequence"/>
</dbReference>
<protein>
    <submittedName>
        <fullName evidence="1">Uncharacterized protein</fullName>
    </submittedName>
</protein>